<reference evidence="2" key="1">
    <citation type="submission" date="2020-10" db="EMBL/GenBank/DDBJ databases">
        <authorList>
            <person name="Gilroy R."/>
        </authorList>
    </citation>
    <scope>NUCLEOTIDE SEQUENCE</scope>
    <source>
        <strain evidence="2">C6-149</strain>
    </source>
</reference>
<accession>A0A9D9E6A1</accession>
<comment type="caution">
    <text evidence="2">The sequence shown here is derived from an EMBL/GenBank/DDBJ whole genome shotgun (WGS) entry which is preliminary data.</text>
</comment>
<feature type="transmembrane region" description="Helical" evidence="1">
    <location>
        <begin position="12"/>
        <end position="31"/>
    </location>
</feature>
<sequence length="135" mass="15092">MMSILTNGVAMIQLAFSLLVSGVLALCQITAKELGKKKEFRGGLVKIAIVQWIIWIAFLDEFLFPVARIPFSLGVTSFLLLATFVGLNVLVVAAMFGKAFDKLKNPSRFEKFGKQLVDFELTIVEVFNEKLFDKE</sequence>
<feature type="transmembrane region" description="Helical" evidence="1">
    <location>
        <begin position="43"/>
        <end position="59"/>
    </location>
</feature>
<keyword evidence="1" id="KW-0812">Transmembrane</keyword>
<dbReference type="EMBL" id="JADIMP010000096">
    <property type="protein sequence ID" value="MBO8441966.1"/>
    <property type="molecule type" value="Genomic_DNA"/>
</dbReference>
<evidence type="ECO:0000256" key="1">
    <source>
        <dbReference type="SAM" id="Phobius"/>
    </source>
</evidence>
<dbReference type="AlphaFoldDB" id="A0A9D9E6A1"/>
<organism evidence="2 3">
    <name type="scientific">Candidatus Gallilactobacillus intestinavium</name>
    <dbReference type="NCBI Taxonomy" id="2840838"/>
    <lineage>
        <taxon>Bacteria</taxon>
        <taxon>Bacillati</taxon>
        <taxon>Bacillota</taxon>
        <taxon>Bacilli</taxon>
        <taxon>Lactobacillales</taxon>
        <taxon>Lactobacillaceae</taxon>
        <taxon>Lactobacillaceae incertae sedis</taxon>
        <taxon>Candidatus Gallilactobacillus</taxon>
    </lineage>
</organism>
<feature type="transmembrane region" description="Helical" evidence="1">
    <location>
        <begin position="71"/>
        <end position="96"/>
    </location>
</feature>
<evidence type="ECO:0000313" key="2">
    <source>
        <dbReference type="EMBL" id="MBO8441966.1"/>
    </source>
</evidence>
<keyword evidence="1" id="KW-0472">Membrane</keyword>
<protein>
    <submittedName>
        <fullName evidence="2">Uncharacterized protein</fullName>
    </submittedName>
</protein>
<evidence type="ECO:0000313" key="3">
    <source>
        <dbReference type="Proteomes" id="UP000823614"/>
    </source>
</evidence>
<reference evidence="2" key="2">
    <citation type="journal article" date="2021" name="PeerJ">
        <title>Extensive microbial diversity within the chicken gut microbiome revealed by metagenomics and culture.</title>
        <authorList>
            <person name="Gilroy R."/>
            <person name="Ravi A."/>
            <person name="Getino M."/>
            <person name="Pursley I."/>
            <person name="Horton D.L."/>
            <person name="Alikhan N.F."/>
            <person name="Baker D."/>
            <person name="Gharbi K."/>
            <person name="Hall N."/>
            <person name="Watson M."/>
            <person name="Adriaenssens E.M."/>
            <person name="Foster-Nyarko E."/>
            <person name="Jarju S."/>
            <person name="Secka A."/>
            <person name="Antonio M."/>
            <person name="Oren A."/>
            <person name="Chaudhuri R.R."/>
            <person name="La Ragione R."/>
            <person name="Hildebrand F."/>
            <person name="Pallen M.J."/>
        </authorList>
    </citation>
    <scope>NUCLEOTIDE SEQUENCE</scope>
    <source>
        <strain evidence="2">C6-149</strain>
    </source>
</reference>
<dbReference type="Proteomes" id="UP000823614">
    <property type="component" value="Unassembled WGS sequence"/>
</dbReference>
<name>A0A9D9E6A1_9LACO</name>
<gene>
    <name evidence="2" type="ORF">IAA89_06005</name>
</gene>
<proteinExistence type="predicted"/>
<keyword evidence="1" id="KW-1133">Transmembrane helix</keyword>